<protein>
    <recommendedName>
        <fullName evidence="3">DUF4331 domain-containing protein</fullName>
    </recommendedName>
</protein>
<evidence type="ECO:0000313" key="2">
    <source>
        <dbReference type="EMBL" id="CAA9432329.1"/>
    </source>
</evidence>
<feature type="non-terminal residue" evidence="2">
    <location>
        <position position="1"/>
    </location>
</feature>
<name>A0A6J4Q749_9ACTN</name>
<gene>
    <name evidence="2" type="ORF">AVDCRST_MAG01-01-2979</name>
</gene>
<dbReference type="AlphaFoldDB" id="A0A6J4Q749"/>
<proteinExistence type="predicted"/>
<evidence type="ECO:0000256" key="1">
    <source>
        <dbReference type="SAM" id="MobiDB-lite"/>
    </source>
</evidence>
<dbReference type="Pfam" id="PF14224">
    <property type="entry name" value="DUF4331"/>
    <property type="match status" value="1"/>
</dbReference>
<sequence>EGRTGETLALSGGGRAWAGLAADPFFGDGIALGRFRAAALEGRYDPEAFAQGPVNVFAGRNVTGVVLELPTASLGAEAFSLWGTTSAPRDGGWAQADRWATPLVQHLFMNHDHHLADEYNKARPQDDPETYAGRISGFVEGLTAAAGTAPDPAAYGERVAGMLLPDVLSYDTREPAGYGLDVRNGRAMADDVYDVMVSLVANAPLADGVGPDGDYPADFPYLAPPNAPSPQLPPLVPRKAG</sequence>
<evidence type="ECO:0008006" key="3">
    <source>
        <dbReference type="Google" id="ProtNLM"/>
    </source>
</evidence>
<reference evidence="2" key="1">
    <citation type="submission" date="2020-02" db="EMBL/GenBank/DDBJ databases">
        <authorList>
            <person name="Meier V. D."/>
        </authorList>
    </citation>
    <scope>NUCLEOTIDE SEQUENCE</scope>
    <source>
        <strain evidence="2">AVDCRST_MAG01</strain>
    </source>
</reference>
<organism evidence="2">
    <name type="scientific">uncultured Rubrobacteraceae bacterium</name>
    <dbReference type="NCBI Taxonomy" id="349277"/>
    <lineage>
        <taxon>Bacteria</taxon>
        <taxon>Bacillati</taxon>
        <taxon>Actinomycetota</taxon>
        <taxon>Rubrobacteria</taxon>
        <taxon>Rubrobacterales</taxon>
        <taxon>Rubrobacteraceae</taxon>
        <taxon>environmental samples</taxon>
    </lineage>
</organism>
<feature type="compositionally biased region" description="Pro residues" evidence="1">
    <location>
        <begin position="222"/>
        <end position="241"/>
    </location>
</feature>
<feature type="region of interest" description="Disordered" evidence="1">
    <location>
        <begin position="214"/>
        <end position="241"/>
    </location>
</feature>
<dbReference type="InterPro" id="IPR025566">
    <property type="entry name" value="DUF4331"/>
</dbReference>
<accession>A0A6J4Q749</accession>
<dbReference type="EMBL" id="CADCUW010000397">
    <property type="protein sequence ID" value="CAA9432329.1"/>
    <property type="molecule type" value="Genomic_DNA"/>
</dbReference>